<name>K2G3K0_9BACT</name>
<comment type="caution">
    <text evidence="1">The sequence shown here is derived from an EMBL/GenBank/DDBJ whole genome shotgun (WGS) entry which is preliminary data.</text>
</comment>
<reference evidence="1" key="1">
    <citation type="journal article" date="2012" name="Science">
        <title>Fermentation, hydrogen, and sulfur metabolism in multiple uncultivated bacterial phyla.</title>
        <authorList>
            <person name="Wrighton K.C."/>
            <person name="Thomas B.C."/>
            <person name="Sharon I."/>
            <person name="Miller C.S."/>
            <person name="Castelle C.J."/>
            <person name="VerBerkmoes N.C."/>
            <person name="Wilkins M.J."/>
            <person name="Hettich R.L."/>
            <person name="Lipton M.S."/>
            <person name="Williams K.H."/>
            <person name="Long P.E."/>
            <person name="Banfield J.F."/>
        </authorList>
    </citation>
    <scope>NUCLEOTIDE SEQUENCE [LARGE SCALE GENOMIC DNA]</scope>
</reference>
<evidence type="ECO:0000313" key="1">
    <source>
        <dbReference type="EMBL" id="EKE29813.1"/>
    </source>
</evidence>
<accession>K2G3K0</accession>
<dbReference type="AlphaFoldDB" id="K2G3K0"/>
<gene>
    <name evidence="1" type="ORF">ACD_2C00092G0006</name>
</gene>
<protein>
    <submittedName>
        <fullName evidence="1">Uncharacterized protein</fullName>
    </submittedName>
</protein>
<organism evidence="1">
    <name type="scientific">uncultured bacterium</name>
    <name type="common">gcode 4</name>
    <dbReference type="NCBI Taxonomy" id="1234023"/>
    <lineage>
        <taxon>Bacteria</taxon>
        <taxon>environmental samples</taxon>
    </lineage>
</organism>
<proteinExistence type="predicted"/>
<dbReference type="EMBL" id="AMFJ01000092">
    <property type="protein sequence ID" value="EKE29813.1"/>
    <property type="molecule type" value="Genomic_DNA"/>
</dbReference>
<sequence length="108" mass="12365">MNTHTFLCKKVSKKHWGRKRYLSVFRKYVSFADGSLSPKPPSWFDCPCFITLLASCLGPLGVVIADDWLLRNPETPIVRHPCLPAGRLNSFKDPYHHSFVISTVAERY</sequence>